<dbReference type="Gene3D" id="3.30.300.30">
    <property type="match status" value="1"/>
</dbReference>
<dbReference type="InterPro" id="IPR025110">
    <property type="entry name" value="AMP-bd_C"/>
</dbReference>
<sequence>MATVRELIGRQAAAQPQAPYALSTEDGARLDHGDLASAVRRVGAWLDAQGVPPGATVSLVMPNGLGTLRLLLGAMGAGRCVNPVNLLSQPDVMRYVIEHSDCRLVVASPDWVERVRALAEGLPCRVVEADPEALRLPGEPDDATEPPLPRDEDLALLMYTSGTTGRPKGVMLTQANLAANAAAIAAEHALGPGDRVLGVLPLYHINAFAVTMLAPLASGGSVAMAPRFSAARFWAQALDSGCTWINVVPTIVSYLLEGERPAADLSRLRFARSASAALPPEHLRGFEQKFGLGVIETMGLTETVAPSFSNPLDPARRKLGAVGRASGCEAGIVDGELRFLPDGSTGELVIRGPNVMRGYYKNPGATAAAFTPDGWLRTGDLGHRDADGFFFVTGRIKELIIKGGENIAPREIDEALLKHPAVLDAAAVGVPDRHYGQEILACVMLREGQAASPDELRAHCEATLGRYKTPRYLRLVDELPRGPSGKVQRLKLAEGFVAG</sequence>
<dbReference type="EC" id="6.2.1.3" evidence="5"/>
<name>A0A0K8P6W8_PISS1</name>
<dbReference type="AlphaFoldDB" id="A0A0K8P6W8"/>
<reference evidence="5 6" key="2">
    <citation type="journal article" date="2016" name="Science">
        <title>A bacterium that degrades and assimilates poly(ethylene terephthalate).</title>
        <authorList>
            <person name="Yoshida S."/>
            <person name="Hiraga K."/>
            <person name="Takehana T."/>
            <person name="Taniguchi I."/>
            <person name="Yamaji H."/>
            <person name="Maeda Y."/>
            <person name="Toyohara K."/>
            <person name="Miyamoto K."/>
            <person name="Kimura Y."/>
            <person name="Oda K."/>
        </authorList>
    </citation>
    <scope>NUCLEOTIDE SEQUENCE [LARGE SCALE GENOMIC DNA]</scope>
    <source>
        <strain evidence="6">NBRC 110686 / TISTR 2288 / 201-F6</strain>
    </source>
</reference>
<dbReference type="InterPro" id="IPR042099">
    <property type="entry name" value="ANL_N_sf"/>
</dbReference>
<evidence type="ECO:0000313" key="5">
    <source>
        <dbReference type="EMBL" id="GAP37965.1"/>
    </source>
</evidence>
<comment type="similarity">
    <text evidence="1">Belongs to the ATP-dependent AMP-binding enzyme family.</text>
</comment>
<dbReference type="Proteomes" id="UP000037660">
    <property type="component" value="Unassembled WGS sequence"/>
</dbReference>
<dbReference type="STRING" id="1547922.ISF6_4159"/>
<evidence type="ECO:0000256" key="2">
    <source>
        <dbReference type="ARBA" id="ARBA00022598"/>
    </source>
</evidence>
<reference evidence="6" key="1">
    <citation type="submission" date="2015-07" db="EMBL/GenBank/DDBJ databases">
        <title>Discovery of a poly(ethylene terephthalate assimilation.</title>
        <authorList>
            <person name="Yoshida S."/>
            <person name="Hiraga K."/>
            <person name="Takehana T."/>
            <person name="Taniguchi I."/>
            <person name="Yamaji H."/>
            <person name="Maeda Y."/>
            <person name="Toyohara K."/>
            <person name="Miyamoto K."/>
            <person name="Kimura Y."/>
            <person name="Oda K."/>
        </authorList>
    </citation>
    <scope>NUCLEOTIDE SEQUENCE [LARGE SCALE GENOMIC DNA]</scope>
    <source>
        <strain evidence="6">NBRC 110686 / TISTR 2288 / 201-F6</strain>
    </source>
</reference>
<accession>A0A0K8P6W8</accession>
<evidence type="ECO:0000256" key="1">
    <source>
        <dbReference type="ARBA" id="ARBA00006432"/>
    </source>
</evidence>
<dbReference type="GO" id="GO:0031956">
    <property type="term" value="F:medium-chain fatty acid-CoA ligase activity"/>
    <property type="evidence" value="ECO:0007669"/>
    <property type="project" value="TreeGrafter"/>
</dbReference>
<keyword evidence="2 5" id="KW-0436">Ligase</keyword>
<dbReference type="InterPro" id="IPR000873">
    <property type="entry name" value="AMP-dep_synth/lig_dom"/>
</dbReference>
<dbReference type="InterPro" id="IPR020845">
    <property type="entry name" value="AMP-binding_CS"/>
</dbReference>
<dbReference type="GO" id="GO:0004467">
    <property type="term" value="F:long-chain fatty acid-CoA ligase activity"/>
    <property type="evidence" value="ECO:0007669"/>
    <property type="project" value="UniProtKB-EC"/>
</dbReference>
<protein>
    <submittedName>
        <fullName evidence="5">Long-chain-fatty-acid--CoA ligase</fullName>
        <ecNumber evidence="5">6.2.1.3</ecNumber>
    </submittedName>
</protein>
<dbReference type="Gene3D" id="3.40.50.12780">
    <property type="entry name" value="N-terminal domain of ligase-like"/>
    <property type="match status" value="1"/>
</dbReference>
<dbReference type="InterPro" id="IPR045851">
    <property type="entry name" value="AMP-bd_C_sf"/>
</dbReference>
<dbReference type="SUPFAM" id="SSF56801">
    <property type="entry name" value="Acetyl-CoA synthetase-like"/>
    <property type="match status" value="1"/>
</dbReference>
<comment type="caution">
    <text evidence="5">The sequence shown here is derived from an EMBL/GenBank/DDBJ whole genome shotgun (WGS) entry which is preliminary data.</text>
</comment>
<evidence type="ECO:0000259" key="4">
    <source>
        <dbReference type="Pfam" id="PF13193"/>
    </source>
</evidence>
<proteinExistence type="inferred from homology"/>
<dbReference type="Pfam" id="PF00501">
    <property type="entry name" value="AMP-binding"/>
    <property type="match status" value="1"/>
</dbReference>
<dbReference type="RefSeq" id="WP_054021867.1">
    <property type="nucleotide sequence ID" value="NZ_BBYR01000065.1"/>
</dbReference>
<evidence type="ECO:0000259" key="3">
    <source>
        <dbReference type="Pfam" id="PF00501"/>
    </source>
</evidence>
<dbReference type="PANTHER" id="PTHR43201:SF5">
    <property type="entry name" value="MEDIUM-CHAIN ACYL-COA LIGASE ACSF2, MITOCHONDRIAL"/>
    <property type="match status" value="1"/>
</dbReference>
<feature type="domain" description="AMP-dependent synthetase/ligase" evidence="3">
    <location>
        <begin position="10"/>
        <end position="360"/>
    </location>
</feature>
<organism evidence="5 6">
    <name type="scientific">Piscinibacter sakaiensis</name>
    <name type="common">Ideonella sakaiensis</name>
    <dbReference type="NCBI Taxonomy" id="1547922"/>
    <lineage>
        <taxon>Bacteria</taxon>
        <taxon>Pseudomonadati</taxon>
        <taxon>Pseudomonadota</taxon>
        <taxon>Betaproteobacteria</taxon>
        <taxon>Burkholderiales</taxon>
        <taxon>Sphaerotilaceae</taxon>
        <taxon>Piscinibacter</taxon>
    </lineage>
</organism>
<dbReference type="InterPro" id="IPR020459">
    <property type="entry name" value="AMP-binding"/>
</dbReference>
<dbReference type="PROSITE" id="PS00455">
    <property type="entry name" value="AMP_BINDING"/>
    <property type="match status" value="1"/>
</dbReference>
<dbReference type="PANTHER" id="PTHR43201">
    <property type="entry name" value="ACYL-COA SYNTHETASE"/>
    <property type="match status" value="1"/>
</dbReference>
<dbReference type="Pfam" id="PF13193">
    <property type="entry name" value="AMP-binding_C"/>
    <property type="match status" value="1"/>
</dbReference>
<dbReference type="OrthoDB" id="9803968at2"/>
<gene>
    <name evidence="5" type="ORF">ISF6_4159</name>
</gene>
<dbReference type="PRINTS" id="PR00154">
    <property type="entry name" value="AMPBINDING"/>
</dbReference>
<keyword evidence="6" id="KW-1185">Reference proteome</keyword>
<evidence type="ECO:0000313" key="6">
    <source>
        <dbReference type="Proteomes" id="UP000037660"/>
    </source>
</evidence>
<feature type="domain" description="AMP-binding enzyme C-terminal" evidence="4">
    <location>
        <begin position="411"/>
        <end position="486"/>
    </location>
</feature>
<dbReference type="EMBL" id="BBYR01000065">
    <property type="protein sequence ID" value="GAP37965.1"/>
    <property type="molecule type" value="Genomic_DNA"/>
</dbReference>